<keyword evidence="3" id="KW-1185">Reference proteome</keyword>
<sequence>MATAELLLHPVRLRIVQALLGDRTLTTGELRAELPDVPTATLYRQVAALVEGEIIEIAAERKVRGTFERSYRLRAANAIVTAEDAAGLGADDHRQAFMTFVASLLADFDRYLDHGDFDLGRDGVGYRQTAMYLSDEEFREFLGDLAAVLRPRLANRPAPGRVRRLLSTVVMPARPPA</sequence>
<dbReference type="SUPFAM" id="SSF46785">
    <property type="entry name" value="Winged helix' DNA-binding domain"/>
    <property type="match status" value="1"/>
</dbReference>
<evidence type="ECO:0000259" key="1">
    <source>
        <dbReference type="SMART" id="SM00418"/>
    </source>
</evidence>
<comment type="caution">
    <text evidence="2">The sequence shown here is derived from an EMBL/GenBank/DDBJ whole genome shotgun (WGS) entry which is preliminary data.</text>
</comment>
<proteinExistence type="predicted"/>
<dbReference type="InterPro" id="IPR001845">
    <property type="entry name" value="HTH_ArsR_DNA-bd_dom"/>
</dbReference>
<dbReference type="OrthoDB" id="5949858at2"/>
<dbReference type="Pfam" id="PF12840">
    <property type="entry name" value="HTH_20"/>
    <property type="match status" value="1"/>
</dbReference>
<dbReference type="AlphaFoldDB" id="A0A5R8YX95"/>
<dbReference type="GO" id="GO:0003700">
    <property type="term" value="F:DNA-binding transcription factor activity"/>
    <property type="evidence" value="ECO:0007669"/>
    <property type="project" value="InterPro"/>
</dbReference>
<dbReference type="InterPro" id="IPR036390">
    <property type="entry name" value="WH_DNA-bd_sf"/>
</dbReference>
<dbReference type="Gene3D" id="1.10.10.10">
    <property type="entry name" value="Winged helix-like DNA-binding domain superfamily/Winged helix DNA-binding domain"/>
    <property type="match status" value="1"/>
</dbReference>
<evidence type="ECO:0000313" key="3">
    <source>
        <dbReference type="Proteomes" id="UP000309033"/>
    </source>
</evidence>
<gene>
    <name evidence="2" type="ORF">FED44_19255</name>
</gene>
<dbReference type="EMBL" id="VANP01000007">
    <property type="protein sequence ID" value="TLP57725.1"/>
    <property type="molecule type" value="Genomic_DNA"/>
</dbReference>
<dbReference type="Gene3D" id="6.10.140.2180">
    <property type="match status" value="1"/>
</dbReference>
<organism evidence="2 3">
    <name type="scientific">Microbispora triticiradicis</name>
    <dbReference type="NCBI Taxonomy" id="2200763"/>
    <lineage>
        <taxon>Bacteria</taxon>
        <taxon>Bacillati</taxon>
        <taxon>Actinomycetota</taxon>
        <taxon>Actinomycetes</taxon>
        <taxon>Streptosporangiales</taxon>
        <taxon>Streptosporangiaceae</taxon>
        <taxon>Microbispora</taxon>
    </lineage>
</organism>
<feature type="domain" description="HTH arsR-type" evidence="1">
    <location>
        <begin position="2"/>
        <end position="84"/>
    </location>
</feature>
<name>A0A5R8YX95_9ACTN</name>
<reference evidence="2" key="1">
    <citation type="submission" date="2019-05" db="EMBL/GenBank/DDBJ databases">
        <title>Isolation, diversity and antifungal activity of Actinobacteria from wheat.</title>
        <authorList>
            <person name="Yu B."/>
        </authorList>
    </citation>
    <scope>NUCLEOTIDE SEQUENCE [LARGE SCALE GENOMIC DNA]</scope>
    <source>
        <strain evidence="2">NEAU-HEGS1-5</strain>
    </source>
</reference>
<protein>
    <submittedName>
        <fullName evidence="2">ArsR family transcriptional regulator</fullName>
    </submittedName>
</protein>
<dbReference type="InterPro" id="IPR036388">
    <property type="entry name" value="WH-like_DNA-bd_sf"/>
</dbReference>
<accession>A0A5R8YX95</accession>
<dbReference type="Proteomes" id="UP000309033">
    <property type="component" value="Unassembled WGS sequence"/>
</dbReference>
<dbReference type="SMART" id="SM00418">
    <property type="entry name" value="HTH_ARSR"/>
    <property type="match status" value="1"/>
</dbReference>
<evidence type="ECO:0000313" key="2">
    <source>
        <dbReference type="EMBL" id="TLP57725.1"/>
    </source>
</evidence>